<sequence>MNQGSGAEGGGRKGRRGEHGQVRRQQKAKAVTKKHRKRVWVNYKDKTQGWKKFKKVQDVKARAALWKLRRREDRNAQFDEEPGDAERTLTRASDDPDAFLQQLLDPLHAIRKRKQNDLPDEGSDAVHEQKTARARGEKSTERTDGNAARSGAEASRSRHSDDEGNSEEDAEESEEDSGRDDPEEEDESSGEGVRRRGTKRGFGDAQREQREPLHAERRKKRCASESLESNEDEKTDISLSNSVSSSQAGLPRKHRGSLRGCGGSSAKDEEEAEEKEGKERASPQSFRASESGQRKATAQERHGSSSAVFYPFKKAMEEAARRKAEQDARRKKAEEERVKREEERKIMEARRRQERKKLRARTKKGQPIMGNVMQVLLGKIRRREGFSS</sequence>
<dbReference type="InterPro" id="IPR013730">
    <property type="entry name" value="Fyv7/TAP26"/>
</dbReference>
<dbReference type="OrthoDB" id="2135053at2759"/>
<dbReference type="EMBL" id="AEYI02001323">
    <property type="protein sequence ID" value="KFG38799.1"/>
    <property type="molecule type" value="Genomic_DNA"/>
</dbReference>
<protein>
    <submittedName>
        <fullName evidence="2">rRNA processing protein</fullName>
    </submittedName>
</protein>
<dbReference type="Pfam" id="PF08524">
    <property type="entry name" value="rRNA_processing"/>
    <property type="match status" value="1"/>
</dbReference>
<proteinExistence type="predicted"/>
<gene>
    <name evidence="2" type="ORF">TGP89_240400</name>
</gene>
<name>A0A086K331_TOXGO</name>
<dbReference type="AlphaFoldDB" id="A0A086K331"/>
<comment type="caution">
    <text evidence="2">The sequence shown here is derived from an EMBL/GenBank/DDBJ whole genome shotgun (WGS) entry which is preliminary data.</text>
</comment>
<feature type="compositionally biased region" description="Acidic residues" evidence="1">
    <location>
        <begin position="163"/>
        <end position="189"/>
    </location>
</feature>
<evidence type="ECO:0000313" key="3">
    <source>
        <dbReference type="Proteomes" id="UP000028828"/>
    </source>
</evidence>
<feature type="compositionally biased region" description="Basic and acidic residues" evidence="1">
    <location>
        <begin position="84"/>
        <end position="94"/>
    </location>
</feature>
<feature type="compositionally biased region" description="Basic and acidic residues" evidence="1">
    <location>
        <begin position="314"/>
        <end position="351"/>
    </location>
</feature>
<evidence type="ECO:0000256" key="1">
    <source>
        <dbReference type="SAM" id="MobiDB-lite"/>
    </source>
</evidence>
<feature type="compositionally biased region" description="Polar residues" evidence="1">
    <location>
        <begin position="237"/>
        <end position="248"/>
    </location>
</feature>
<evidence type="ECO:0000313" key="2">
    <source>
        <dbReference type="EMBL" id="KFG38799.1"/>
    </source>
</evidence>
<dbReference type="VEuPathDB" id="ToxoDB:TGP89_240400"/>
<feature type="compositionally biased region" description="Basic residues" evidence="1">
    <location>
        <begin position="12"/>
        <end position="37"/>
    </location>
</feature>
<feature type="compositionally biased region" description="Basic residues" evidence="1">
    <location>
        <begin position="352"/>
        <end position="364"/>
    </location>
</feature>
<dbReference type="Proteomes" id="UP000028828">
    <property type="component" value="Unassembled WGS sequence"/>
</dbReference>
<reference evidence="2 3" key="1">
    <citation type="submission" date="2014-03" db="EMBL/GenBank/DDBJ databases">
        <authorList>
            <person name="Sibley D."/>
            <person name="Venepally P."/>
            <person name="Karamycheva S."/>
            <person name="Hadjithomas M."/>
            <person name="Khan A."/>
            <person name="Brunk B."/>
            <person name="Roos D."/>
            <person name="Caler E."/>
            <person name="Lorenzi H."/>
        </authorList>
    </citation>
    <scope>NUCLEOTIDE SEQUENCE [LARGE SCALE GENOMIC DNA]</scope>
    <source>
        <strain evidence="3">p89</strain>
    </source>
</reference>
<organism evidence="2 3">
    <name type="scientific">Toxoplasma gondii p89</name>
    <dbReference type="NCBI Taxonomy" id="943119"/>
    <lineage>
        <taxon>Eukaryota</taxon>
        <taxon>Sar</taxon>
        <taxon>Alveolata</taxon>
        <taxon>Apicomplexa</taxon>
        <taxon>Conoidasida</taxon>
        <taxon>Coccidia</taxon>
        <taxon>Eucoccidiorida</taxon>
        <taxon>Eimeriorina</taxon>
        <taxon>Sarcocystidae</taxon>
        <taxon>Toxoplasma</taxon>
    </lineage>
</organism>
<feature type="region of interest" description="Disordered" evidence="1">
    <location>
        <begin position="70"/>
        <end position="370"/>
    </location>
</feature>
<feature type="compositionally biased region" description="Polar residues" evidence="1">
    <location>
        <begin position="283"/>
        <end position="296"/>
    </location>
</feature>
<feature type="compositionally biased region" description="Basic and acidic residues" evidence="1">
    <location>
        <begin position="201"/>
        <end position="215"/>
    </location>
</feature>
<feature type="compositionally biased region" description="Basic and acidic residues" evidence="1">
    <location>
        <begin position="124"/>
        <end position="144"/>
    </location>
</feature>
<accession>A0A086K331</accession>
<feature type="region of interest" description="Disordered" evidence="1">
    <location>
        <begin position="1"/>
        <end position="37"/>
    </location>
</feature>